<protein>
    <submittedName>
        <fullName evidence="1">Uncharacterized protein</fullName>
    </submittedName>
</protein>
<organism evidence="1 2">
    <name type="scientific">Strongylus vulgaris</name>
    <name type="common">Blood worm</name>
    <dbReference type="NCBI Taxonomy" id="40348"/>
    <lineage>
        <taxon>Eukaryota</taxon>
        <taxon>Metazoa</taxon>
        <taxon>Ecdysozoa</taxon>
        <taxon>Nematoda</taxon>
        <taxon>Chromadorea</taxon>
        <taxon>Rhabditida</taxon>
        <taxon>Rhabditina</taxon>
        <taxon>Rhabditomorpha</taxon>
        <taxon>Strongyloidea</taxon>
        <taxon>Strongylidae</taxon>
        <taxon>Strongylus</taxon>
    </lineage>
</organism>
<dbReference type="OrthoDB" id="10023235at2759"/>
<evidence type="ECO:0000313" key="2">
    <source>
        <dbReference type="Proteomes" id="UP000270094"/>
    </source>
</evidence>
<gene>
    <name evidence="1" type="ORF">SVUK_LOCUS18171</name>
</gene>
<sequence length="89" mass="10276">MHPAAHFAFHAAIYAHVINPLRLYRSYYLSIWLILKGTLNFAAQLVEDGPKLEKMTSDLREYLRQHPPMTGAFNAKVLPLTEFVKILHE</sequence>
<keyword evidence="2" id="KW-1185">Reference proteome</keyword>
<name>A0A3P7JQI7_STRVU</name>
<reference evidence="1 2" key="1">
    <citation type="submission" date="2018-11" db="EMBL/GenBank/DDBJ databases">
        <authorList>
            <consortium name="Pathogen Informatics"/>
        </authorList>
    </citation>
    <scope>NUCLEOTIDE SEQUENCE [LARGE SCALE GENOMIC DNA]</scope>
</reference>
<dbReference type="Proteomes" id="UP000270094">
    <property type="component" value="Unassembled WGS sequence"/>
</dbReference>
<accession>A0A3P7JQI7</accession>
<dbReference type="AlphaFoldDB" id="A0A3P7JQI7"/>
<proteinExistence type="predicted"/>
<evidence type="ECO:0000313" key="1">
    <source>
        <dbReference type="EMBL" id="VDM83173.1"/>
    </source>
</evidence>
<dbReference type="EMBL" id="UYYB01121535">
    <property type="protein sequence ID" value="VDM83173.1"/>
    <property type="molecule type" value="Genomic_DNA"/>
</dbReference>